<proteinExistence type="predicted"/>
<feature type="transmembrane region" description="Helical" evidence="5">
    <location>
        <begin position="197"/>
        <end position="214"/>
    </location>
</feature>
<feature type="non-terminal residue" evidence="8">
    <location>
        <position position="433"/>
    </location>
</feature>
<dbReference type="EMBL" id="KN839905">
    <property type="protein sequence ID" value="KIJ58894.1"/>
    <property type="molecule type" value="Genomic_DNA"/>
</dbReference>
<dbReference type="Proteomes" id="UP000053820">
    <property type="component" value="Unassembled WGS sequence"/>
</dbReference>
<dbReference type="GO" id="GO:0016020">
    <property type="term" value="C:membrane"/>
    <property type="evidence" value="ECO:0007669"/>
    <property type="project" value="UniProtKB-SubCell"/>
</dbReference>
<accession>A0A0C9V0W2</accession>
<evidence type="ECO:0000256" key="1">
    <source>
        <dbReference type="ARBA" id="ARBA00004141"/>
    </source>
</evidence>
<evidence type="ECO:0000256" key="5">
    <source>
        <dbReference type="SAM" id="Phobius"/>
    </source>
</evidence>
<dbReference type="PANTHER" id="PTHR37994">
    <property type="entry name" value="ARAE_2_N DOMAIN-CONTAINING PROTEIN-RELATED"/>
    <property type="match status" value="1"/>
</dbReference>
<dbReference type="InterPro" id="IPR049453">
    <property type="entry name" value="Memb_transporter_dom"/>
</dbReference>
<comment type="subcellular location">
    <subcellularLocation>
        <location evidence="1">Membrane</location>
        <topology evidence="1">Multi-pass membrane protein</topology>
    </subcellularLocation>
</comment>
<feature type="transmembrane region" description="Helical" evidence="5">
    <location>
        <begin position="103"/>
        <end position="123"/>
    </location>
</feature>
<feature type="transmembrane region" description="Helical" evidence="5">
    <location>
        <begin position="159"/>
        <end position="176"/>
    </location>
</feature>
<organism evidence="8 9">
    <name type="scientific">Hydnomerulius pinastri MD-312</name>
    <dbReference type="NCBI Taxonomy" id="994086"/>
    <lineage>
        <taxon>Eukaryota</taxon>
        <taxon>Fungi</taxon>
        <taxon>Dikarya</taxon>
        <taxon>Basidiomycota</taxon>
        <taxon>Agaricomycotina</taxon>
        <taxon>Agaricomycetes</taxon>
        <taxon>Agaricomycetidae</taxon>
        <taxon>Boletales</taxon>
        <taxon>Boletales incertae sedis</taxon>
        <taxon>Leucogyrophana</taxon>
    </lineage>
</organism>
<dbReference type="HOGENOM" id="CLU_032879_0_0_1"/>
<dbReference type="AlphaFoldDB" id="A0A0C9V0W2"/>
<name>A0A0C9V0W2_9AGAM</name>
<dbReference type="Pfam" id="PF13515">
    <property type="entry name" value="FUSC_2"/>
    <property type="match status" value="1"/>
</dbReference>
<feature type="domain" description="DUF2421" evidence="6">
    <location>
        <begin position="218"/>
        <end position="433"/>
    </location>
</feature>
<reference evidence="8 9" key="1">
    <citation type="submission" date="2014-04" db="EMBL/GenBank/DDBJ databases">
        <title>Evolutionary Origins and Diversification of the Mycorrhizal Mutualists.</title>
        <authorList>
            <consortium name="DOE Joint Genome Institute"/>
            <consortium name="Mycorrhizal Genomics Consortium"/>
            <person name="Kohler A."/>
            <person name="Kuo A."/>
            <person name="Nagy L.G."/>
            <person name="Floudas D."/>
            <person name="Copeland A."/>
            <person name="Barry K.W."/>
            <person name="Cichocki N."/>
            <person name="Veneault-Fourrey C."/>
            <person name="LaButti K."/>
            <person name="Lindquist E.A."/>
            <person name="Lipzen A."/>
            <person name="Lundell T."/>
            <person name="Morin E."/>
            <person name="Murat C."/>
            <person name="Riley R."/>
            <person name="Ohm R."/>
            <person name="Sun H."/>
            <person name="Tunlid A."/>
            <person name="Henrissat B."/>
            <person name="Grigoriev I.V."/>
            <person name="Hibbett D.S."/>
            <person name="Martin F."/>
        </authorList>
    </citation>
    <scope>NUCLEOTIDE SEQUENCE [LARGE SCALE GENOMIC DNA]</scope>
    <source>
        <strain evidence="8 9">MD-312</strain>
    </source>
</reference>
<keyword evidence="4 5" id="KW-0472">Membrane</keyword>
<keyword evidence="9" id="KW-1185">Reference proteome</keyword>
<evidence type="ECO:0000256" key="2">
    <source>
        <dbReference type="ARBA" id="ARBA00022692"/>
    </source>
</evidence>
<evidence type="ECO:0000256" key="3">
    <source>
        <dbReference type="ARBA" id="ARBA00022989"/>
    </source>
</evidence>
<dbReference type="InterPro" id="IPR018820">
    <property type="entry name" value="BRE4-related_DUF2421"/>
</dbReference>
<evidence type="ECO:0000313" key="8">
    <source>
        <dbReference type="EMBL" id="KIJ58894.1"/>
    </source>
</evidence>
<evidence type="ECO:0000313" key="9">
    <source>
        <dbReference type="Proteomes" id="UP000053820"/>
    </source>
</evidence>
<dbReference type="Pfam" id="PF10334">
    <property type="entry name" value="BRE4"/>
    <property type="match status" value="1"/>
</dbReference>
<keyword evidence="3 5" id="KW-1133">Transmembrane helix</keyword>
<keyword evidence="2 5" id="KW-0812">Transmembrane</keyword>
<dbReference type="PANTHER" id="PTHR37994:SF1">
    <property type="entry name" value="ER TRANSPORTER 6TM N-TERMINAL DOMAIN-CONTAINING PROTEIN"/>
    <property type="match status" value="1"/>
</dbReference>
<feature type="non-terminal residue" evidence="8">
    <location>
        <position position="1"/>
    </location>
</feature>
<sequence>EMIPGIDPALMADLGQAVRRDPDALPPRNTLESVMNWLHRAVKGIGGGNALFAVKAGALTIILILPSFIKSSAAYAYKNKFVWAVFMGQLTLARFRGDTTFGLVARICSTFIGGIIGTVMWYISTGSGQGSPFGLAAVCFVCFPFFFFARLYWPVPPMTNLIIFVTSALVFGYSYEDTHLVVPSSPGWGIDVAWRRFVLVTVGVIAAGIFSFLPPSTTIRSYQRTTLATTSAELGSIYCSVVSFANTRREEDTSLIVQKLLAIRSKLKRSIVLKTNAIYEFSLRGRWPAKRYQRILELQLQISFLLSHLMSVVEQLEPAWAHAFLKRTRMLDADFQGDVLAVISLISSSLRTGNPLPQVTPCPLLDRFMVRHHGLNVIHEESADDFGLPKTLTLETLESLQYLTFCVGVSTAFSIVTRLDQLMVAVKELVGEQ</sequence>
<feature type="transmembrane region" description="Helical" evidence="5">
    <location>
        <begin position="135"/>
        <end position="153"/>
    </location>
</feature>
<gene>
    <name evidence="8" type="ORF">HYDPIDRAFT_51292</name>
</gene>
<evidence type="ECO:0000259" key="6">
    <source>
        <dbReference type="Pfam" id="PF10334"/>
    </source>
</evidence>
<evidence type="ECO:0008006" key="10">
    <source>
        <dbReference type="Google" id="ProtNLM"/>
    </source>
</evidence>
<protein>
    <recommendedName>
        <fullName evidence="10">DUF2421 domain-containing protein</fullName>
    </recommendedName>
</protein>
<evidence type="ECO:0000256" key="4">
    <source>
        <dbReference type="ARBA" id="ARBA00023136"/>
    </source>
</evidence>
<evidence type="ECO:0000259" key="7">
    <source>
        <dbReference type="Pfam" id="PF13515"/>
    </source>
</evidence>
<feature type="transmembrane region" description="Helical" evidence="5">
    <location>
        <begin position="50"/>
        <end position="69"/>
    </location>
</feature>
<dbReference type="OrthoDB" id="2274698at2759"/>
<feature type="domain" description="Integral membrane bound transporter" evidence="7">
    <location>
        <begin position="80"/>
        <end position="207"/>
    </location>
</feature>